<dbReference type="Proteomes" id="UP001152795">
    <property type="component" value="Unassembled WGS sequence"/>
</dbReference>
<sequence>MLKKAQERQKKAYDAKHQPQPFKVGYVVLLKNMKNKDRKGGTLEPVWSGPYTVSNVMLKGVYKLSNKGGTELKKPVNSARLKIYHEPLGKQPSQVELTKADRRDFDLILSNAKLDDNVINRAQRILREQFNNISGWQDTILSQTSFVPVKEECIQIHHTGHDHWVCSTSINGFVRLYDSMHCKQLTPSMKVQLSQCYHTLVKNNLLEVELPPRQIQPVNSTVVFLQSPSLLNLQLVTPTHRMLPTTKAKCVNISSPVYRKDLSNHFLVRTPRTLYHSRNSITIVKLRNFVTA</sequence>
<keyword evidence="2" id="KW-1185">Reference proteome</keyword>
<accession>A0A6S7FSA2</accession>
<protein>
    <submittedName>
        <fullName evidence="1">Uncharacterized protein</fullName>
    </submittedName>
</protein>
<dbReference type="AlphaFoldDB" id="A0A6S7FSA2"/>
<evidence type="ECO:0000313" key="1">
    <source>
        <dbReference type="EMBL" id="CAB3978706.1"/>
    </source>
</evidence>
<dbReference type="PANTHER" id="PTHR34718">
    <property type="entry name" value="PHD-TYPE DOMAIN-CONTAINING PROTEIN"/>
    <property type="match status" value="1"/>
</dbReference>
<reference evidence="1" key="1">
    <citation type="submission" date="2020-04" db="EMBL/GenBank/DDBJ databases">
        <authorList>
            <person name="Alioto T."/>
            <person name="Alioto T."/>
            <person name="Gomez Garrido J."/>
        </authorList>
    </citation>
    <scope>NUCLEOTIDE SEQUENCE</scope>
    <source>
        <strain evidence="1">A484AB</strain>
    </source>
</reference>
<dbReference type="EMBL" id="CACRXK020000135">
    <property type="protein sequence ID" value="CAB3978706.1"/>
    <property type="molecule type" value="Genomic_DNA"/>
</dbReference>
<name>A0A6S7FSA2_PARCT</name>
<organism evidence="1 2">
    <name type="scientific">Paramuricea clavata</name>
    <name type="common">Red gorgonian</name>
    <name type="synonym">Violescent sea-whip</name>
    <dbReference type="NCBI Taxonomy" id="317549"/>
    <lineage>
        <taxon>Eukaryota</taxon>
        <taxon>Metazoa</taxon>
        <taxon>Cnidaria</taxon>
        <taxon>Anthozoa</taxon>
        <taxon>Octocorallia</taxon>
        <taxon>Malacalcyonacea</taxon>
        <taxon>Plexauridae</taxon>
        <taxon>Paramuricea</taxon>
    </lineage>
</organism>
<evidence type="ECO:0000313" key="2">
    <source>
        <dbReference type="Proteomes" id="UP001152795"/>
    </source>
</evidence>
<dbReference type="PANTHER" id="PTHR34718:SF2">
    <property type="entry name" value="PHD-TYPE DOMAIN-CONTAINING PROTEIN"/>
    <property type="match status" value="1"/>
</dbReference>
<comment type="caution">
    <text evidence="1">The sequence shown here is derived from an EMBL/GenBank/DDBJ whole genome shotgun (WGS) entry which is preliminary data.</text>
</comment>
<dbReference type="OrthoDB" id="413122at2759"/>
<gene>
    <name evidence="1" type="ORF">PACLA_8A048384</name>
</gene>
<proteinExistence type="predicted"/>